<gene>
    <name evidence="1" type="ORF">E6K80_03425</name>
</gene>
<organism evidence="1 2">
    <name type="scientific">Eiseniibacteriota bacterium</name>
    <dbReference type="NCBI Taxonomy" id="2212470"/>
    <lineage>
        <taxon>Bacteria</taxon>
        <taxon>Candidatus Eiseniibacteriota</taxon>
    </lineage>
</organism>
<dbReference type="AlphaFoldDB" id="A0A538U8X7"/>
<comment type="caution">
    <text evidence="1">The sequence shown here is derived from an EMBL/GenBank/DDBJ whole genome shotgun (WGS) entry which is preliminary data.</text>
</comment>
<reference evidence="1 2" key="1">
    <citation type="journal article" date="2019" name="Nat. Microbiol.">
        <title>Mediterranean grassland soil C-N compound turnover is dependent on rainfall and depth, and is mediated by genomically divergent microorganisms.</title>
        <authorList>
            <person name="Diamond S."/>
            <person name="Andeer P.F."/>
            <person name="Li Z."/>
            <person name="Crits-Christoph A."/>
            <person name="Burstein D."/>
            <person name="Anantharaman K."/>
            <person name="Lane K.R."/>
            <person name="Thomas B.C."/>
            <person name="Pan C."/>
            <person name="Northen T.R."/>
            <person name="Banfield J.F."/>
        </authorList>
    </citation>
    <scope>NUCLEOTIDE SEQUENCE [LARGE SCALE GENOMIC DNA]</scope>
    <source>
        <strain evidence="1">WS_10</strain>
    </source>
</reference>
<protein>
    <submittedName>
        <fullName evidence="1">Uncharacterized protein</fullName>
    </submittedName>
</protein>
<sequence>MPHGSRVVPANSLDACIATALNTLTIVVGSSKSITIDERSPREPRLPRESRVMQIARRDNELSASLQKSIEVAESLTLTA</sequence>
<accession>A0A538U8X7</accession>
<evidence type="ECO:0000313" key="2">
    <source>
        <dbReference type="Proteomes" id="UP000319836"/>
    </source>
</evidence>
<proteinExistence type="predicted"/>
<name>A0A538U8X7_UNCEI</name>
<dbReference type="EMBL" id="VBPA01000074">
    <property type="protein sequence ID" value="TMQ72169.1"/>
    <property type="molecule type" value="Genomic_DNA"/>
</dbReference>
<evidence type="ECO:0000313" key="1">
    <source>
        <dbReference type="EMBL" id="TMQ72169.1"/>
    </source>
</evidence>
<dbReference type="Proteomes" id="UP000319836">
    <property type="component" value="Unassembled WGS sequence"/>
</dbReference>